<comment type="caution">
    <text evidence="1">The sequence shown here is derived from an EMBL/GenBank/DDBJ whole genome shotgun (WGS) entry which is preliminary data.</text>
</comment>
<dbReference type="Proteomes" id="UP000282985">
    <property type="component" value="Unassembled WGS sequence"/>
</dbReference>
<keyword evidence="2" id="KW-1185">Reference proteome</keyword>
<sequence>MSKKRKKKIHAVKPCKKAAQRVYFNRIKQLSQMLGCDDALRILTKQEVAKIYSQRMHFTKPKVKAGYQISRKKMRFYTHFCQLFCRQEEYVFVEGQKQVSIISLVAVERFIKWLNNISQERGDEIKKAFKPLIDHFQEIEQPLKNMYINYNKVLLVLNSFTQRMYSFETAYEYRKNEVLGLYHTLSIYSIEPRVSLVNINGIKRTVYQLGWQSVNNKTSWKSISAYQLSGLYKGDEKELPVCIQNHALERFASRTKPISKVSGLASMEFCFRTNEPKIYRTSILFPMYFNDIKLGYFIARIVGDRIVITTFLFVTQHGTPEGDHLEKLSGLSKEEISYWNIASLEAFCSSDINTEHGIFILFKACGLDYLFECSKHITKKENYTYNWTALSDYMRRGKELLSDDSDQIDYEFELCDEEELV</sequence>
<proteinExistence type="predicted"/>
<evidence type="ECO:0000313" key="2">
    <source>
        <dbReference type="Proteomes" id="UP000282985"/>
    </source>
</evidence>
<accession>A0A434AW43</accession>
<dbReference type="AlphaFoldDB" id="A0A434AW43"/>
<evidence type="ECO:0000313" key="1">
    <source>
        <dbReference type="EMBL" id="RUT78725.1"/>
    </source>
</evidence>
<dbReference type="RefSeq" id="WP_127343123.1">
    <property type="nucleotide sequence ID" value="NZ_RJJX01000006.1"/>
</dbReference>
<gene>
    <name evidence="1" type="ORF">DLK05_06180</name>
</gene>
<protein>
    <submittedName>
        <fullName evidence="1">Uncharacterized protein</fullName>
    </submittedName>
</protein>
<dbReference type="EMBL" id="RJJX01000006">
    <property type="protein sequence ID" value="RUT78725.1"/>
    <property type="molecule type" value="Genomic_DNA"/>
</dbReference>
<reference evidence="1 2" key="1">
    <citation type="submission" date="2018-11" db="EMBL/GenBank/DDBJ databases">
        <title>Parancylomarina longa gen. nov., sp. nov., isolated from sediments of southern Okinawa.</title>
        <authorList>
            <person name="Fu T."/>
        </authorList>
    </citation>
    <scope>NUCLEOTIDE SEQUENCE [LARGE SCALE GENOMIC DNA]</scope>
    <source>
        <strain evidence="1 2">T3-2 S1-C</strain>
    </source>
</reference>
<organism evidence="1 2">
    <name type="scientific">Ancylomarina longa</name>
    <dbReference type="NCBI Taxonomy" id="2487017"/>
    <lineage>
        <taxon>Bacteria</taxon>
        <taxon>Pseudomonadati</taxon>
        <taxon>Bacteroidota</taxon>
        <taxon>Bacteroidia</taxon>
        <taxon>Marinilabiliales</taxon>
        <taxon>Marinifilaceae</taxon>
        <taxon>Ancylomarina</taxon>
    </lineage>
</organism>
<dbReference type="OrthoDB" id="638838at2"/>
<name>A0A434AW43_9BACT</name>